<dbReference type="STRING" id="408015.SXIM_52930"/>
<evidence type="ECO:0000256" key="2">
    <source>
        <dbReference type="ARBA" id="ARBA00012865"/>
    </source>
</evidence>
<dbReference type="PANTHER" id="PTHR35333">
    <property type="entry name" value="BETA-LACTAMASE"/>
    <property type="match status" value="1"/>
</dbReference>
<keyword evidence="4 5" id="KW-0046">Antibiotic resistance</keyword>
<proteinExistence type="inferred from homology"/>
<dbReference type="PROSITE" id="PS00146">
    <property type="entry name" value="BETA_LACTAMASE_A"/>
    <property type="match status" value="1"/>
</dbReference>
<evidence type="ECO:0000256" key="4">
    <source>
        <dbReference type="ARBA" id="ARBA00023251"/>
    </source>
</evidence>
<feature type="domain" description="Beta-lactamase class A catalytic" evidence="7">
    <location>
        <begin position="73"/>
        <end position="289"/>
    </location>
</feature>
<dbReference type="GO" id="GO:0030655">
    <property type="term" value="P:beta-lactam antibiotic catabolic process"/>
    <property type="evidence" value="ECO:0007669"/>
    <property type="project" value="InterPro"/>
</dbReference>
<dbReference type="HOGENOM" id="CLU_031960_6_2_11"/>
<dbReference type="PRINTS" id="PR00118">
    <property type="entry name" value="BLACTAMASEA"/>
</dbReference>
<dbReference type="InterPro" id="IPR045155">
    <property type="entry name" value="Beta-lactam_cat"/>
</dbReference>
<comment type="similarity">
    <text evidence="1 5">Belongs to the class-A beta-lactamase family.</text>
</comment>
<dbReference type="InterPro" id="IPR012338">
    <property type="entry name" value="Beta-lactam/transpept-like"/>
</dbReference>
<keyword evidence="9" id="KW-1185">Reference proteome</keyword>
<dbReference type="PANTHER" id="PTHR35333:SF3">
    <property type="entry name" value="BETA-LACTAMASE-TYPE TRANSPEPTIDASE FOLD CONTAINING PROTEIN"/>
    <property type="match status" value="1"/>
</dbReference>
<dbReference type="Pfam" id="PF13354">
    <property type="entry name" value="Beta-lactamase2"/>
    <property type="match status" value="1"/>
</dbReference>
<organism evidence="8 9">
    <name type="scientific">Streptomyces xiamenensis</name>
    <dbReference type="NCBI Taxonomy" id="408015"/>
    <lineage>
        <taxon>Bacteria</taxon>
        <taxon>Bacillati</taxon>
        <taxon>Actinomycetota</taxon>
        <taxon>Actinomycetes</taxon>
        <taxon>Kitasatosporales</taxon>
        <taxon>Streptomycetaceae</taxon>
        <taxon>Streptomyces</taxon>
    </lineage>
</organism>
<keyword evidence="3 5" id="KW-0378">Hydrolase</keyword>
<evidence type="ECO:0000256" key="6">
    <source>
        <dbReference type="SAM" id="MobiDB-lite"/>
    </source>
</evidence>
<dbReference type="GO" id="GO:0008800">
    <property type="term" value="F:beta-lactamase activity"/>
    <property type="evidence" value="ECO:0007669"/>
    <property type="project" value="UniProtKB-UniRule"/>
</dbReference>
<feature type="region of interest" description="Disordered" evidence="6">
    <location>
        <begin position="33"/>
        <end position="54"/>
    </location>
</feature>
<gene>
    <name evidence="8" type="ORF">SXIM_52930</name>
</gene>
<evidence type="ECO:0000256" key="1">
    <source>
        <dbReference type="ARBA" id="ARBA00009009"/>
    </source>
</evidence>
<dbReference type="InterPro" id="IPR000871">
    <property type="entry name" value="Beta-lactam_class-A"/>
</dbReference>
<dbReference type="Proteomes" id="UP000034034">
    <property type="component" value="Chromosome"/>
</dbReference>
<dbReference type="PATRIC" id="fig|408015.6.peg.5358"/>
<dbReference type="EC" id="3.5.2.6" evidence="2 5"/>
<evidence type="ECO:0000256" key="5">
    <source>
        <dbReference type="RuleBase" id="RU361140"/>
    </source>
</evidence>
<comment type="catalytic activity">
    <reaction evidence="5">
        <text>a beta-lactam + H2O = a substituted beta-amino acid</text>
        <dbReference type="Rhea" id="RHEA:20401"/>
        <dbReference type="ChEBI" id="CHEBI:15377"/>
        <dbReference type="ChEBI" id="CHEBI:35627"/>
        <dbReference type="ChEBI" id="CHEBI:140347"/>
        <dbReference type="EC" id="3.5.2.6"/>
    </reaction>
</comment>
<dbReference type="KEGG" id="sxi:SXIM_52930"/>
<dbReference type="EMBL" id="CP009922">
    <property type="protein sequence ID" value="AKG46677.1"/>
    <property type="molecule type" value="Genomic_DNA"/>
</dbReference>
<dbReference type="NCBIfam" id="NF033103">
    <property type="entry name" value="bla_class_A"/>
    <property type="match status" value="1"/>
</dbReference>
<reference evidence="8" key="1">
    <citation type="submission" date="2019-08" db="EMBL/GenBank/DDBJ databases">
        <title>Complete genome sequence of a mangrove-derived Streptomyces xiamenensis.</title>
        <authorList>
            <person name="Xu J."/>
        </authorList>
    </citation>
    <scope>NUCLEOTIDE SEQUENCE</scope>
    <source>
        <strain evidence="8">318</strain>
    </source>
</reference>
<name>A0A0F7G0D1_9ACTN</name>
<sequence>MRVHRRVGGRFLAGALGALVLVPLVGCGGADQGGTADGEGERAPGASASDAVLSQDPEEDFARLEEEYDVRLGVYALDTGSGEEIGYREDERFAYASTFKALLCGAVLDEYGLAGMDEVIPYGEQDLVPNSPVTEENLPEGGMSMSDLCDATVRYSDNTAANLLWDTVGGPAGLQERLAGLGDDTTRMNRYEPELNEAVPGDERDTSTPRVFAANLGAYVLGEVLPEPERAQLSEWLITNTTGDELIRAGVGEGWTVGDKTGAGGYGGRNDIAVLWPEDGGEPLLLAVYSTREEEDAEFDNALIAEAASVAVGALDSSR</sequence>
<accession>A0A0F7G0D1</accession>
<dbReference type="GO" id="GO:0046677">
    <property type="term" value="P:response to antibiotic"/>
    <property type="evidence" value="ECO:0007669"/>
    <property type="project" value="UniProtKB-UniRule"/>
</dbReference>
<dbReference type="Gene3D" id="3.40.710.10">
    <property type="entry name" value="DD-peptidase/beta-lactamase superfamily"/>
    <property type="match status" value="1"/>
</dbReference>
<dbReference type="InterPro" id="IPR023650">
    <property type="entry name" value="Beta-lactam_class-A_AS"/>
</dbReference>
<evidence type="ECO:0000313" key="9">
    <source>
        <dbReference type="Proteomes" id="UP000034034"/>
    </source>
</evidence>
<evidence type="ECO:0000256" key="3">
    <source>
        <dbReference type="ARBA" id="ARBA00022801"/>
    </source>
</evidence>
<evidence type="ECO:0000313" key="8">
    <source>
        <dbReference type="EMBL" id="AKG46677.1"/>
    </source>
</evidence>
<protein>
    <recommendedName>
        <fullName evidence="2 5">Beta-lactamase</fullName>
        <ecNumber evidence="2 5">3.5.2.6</ecNumber>
    </recommendedName>
</protein>
<dbReference type="SUPFAM" id="SSF56601">
    <property type="entry name" value="beta-lactamase/transpeptidase-like"/>
    <property type="match status" value="1"/>
</dbReference>
<dbReference type="AlphaFoldDB" id="A0A0F7G0D1"/>
<evidence type="ECO:0000259" key="7">
    <source>
        <dbReference type="Pfam" id="PF13354"/>
    </source>
</evidence>